<dbReference type="GO" id="GO:0006950">
    <property type="term" value="P:response to stress"/>
    <property type="evidence" value="ECO:0007669"/>
    <property type="project" value="TreeGrafter"/>
</dbReference>
<dbReference type="InterPro" id="IPR036390">
    <property type="entry name" value="WH_DNA-bd_sf"/>
</dbReference>
<sequence length="165" mass="18243">MSEFEPTEKRLRNIEARVPGFPYEPILLVRLNHHLQKRLRDRTNAALKPHDLADTGYIVLAILYGSLDETSTASELSEACHEKPANLTRVCDDLAARGLIERGTRAGDRRSVMITLRPEGRALIEQVLPEVSTKLVSAFAGFSKAEMTQFAGFLARALGNLDKAG</sequence>
<dbReference type="Pfam" id="PF12802">
    <property type="entry name" value="MarR_2"/>
    <property type="match status" value="1"/>
</dbReference>
<feature type="domain" description="HTH marR-type" evidence="1">
    <location>
        <begin position="25"/>
        <end position="159"/>
    </location>
</feature>
<dbReference type="RefSeq" id="WP_193685210.1">
    <property type="nucleotide sequence ID" value="NZ_CP062941.1"/>
</dbReference>
<dbReference type="PANTHER" id="PTHR33164">
    <property type="entry name" value="TRANSCRIPTIONAL REGULATOR, MARR FAMILY"/>
    <property type="match status" value="1"/>
</dbReference>
<dbReference type="PROSITE" id="PS50995">
    <property type="entry name" value="HTH_MARR_2"/>
    <property type="match status" value="1"/>
</dbReference>
<dbReference type="PRINTS" id="PR00598">
    <property type="entry name" value="HTHMARR"/>
</dbReference>
<dbReference type="InterPro" id="IPR000835">
    <property type="entry name" value="HTH_MarR-typ"/>
</dbReference>
<dbReference type="SMART" id="SM00347">
    <property type="entry name" value="HTH_MARR"/>
    <property type="match status" value="1"/>
</dbReference>
<dbReference type="InterPro" id="IPR039422">
    <property type="entry name" value="MarR/SlyA-like"/>
</dbReference>
<evidence type="ECO:0000313" key="2">
    <source>
        <dbReference type="EMBL" id="QOL48164.1"/>
    </source>
</evidence>
<reference evidence="2 3" key="1">
    <citation type="submission" date="2020-10" db="EMBL/GenBank/DDBJ databases">
        <title>Genome sequencing of Massilia sp. LPB0304.</title>
        <authorList>
            <person name="Kim J."/>
        </authorList>
    </citation>
    <scope>NUCLEOTIDE SEQUENCE [LARGE SCALE GENOMIC DNA]</scope>
    <source>
        <strain evidence="2 3">LPB0304</strain>
    </source>
</reference>
<dbReference type="PANTHER" id="PTHR33164:SF43">
    <property type="entry name" value="HTH-TYPE TRANSCRIPTIONAL REPRESSOR YETL"/>
    <property type="match status" value="1"/>
</dbReference>
<evidence type="ECO:0000259" key="1">
    <source>
        <dbReference type="PROSITE" id="PS50995"/>
    </source>
</evidence>
<gene>
    <name evidence="2" type="ORF">LPB04_14295</name>
</gene>
<evidence type="ECO:0000313" key="3">
    <source>
        <dbReference type="Proteomes" id="UP000593875"/>
    </source>
</evidence>
<organism evidence="2 3">
    <name type="scientific">Massilia litorea</name>
    <dbReference type="NCBI Taxonomy" id="2769491"/>
    <lineage>
        <taxon>Bacteria</taxon>
        <taxon>Pseudomonadati</taxon>
        <taxon>Pseudomonadota</taxon>
        <taxon>Betaproteobacteria</taxon>
        <taxon>Burkholderiales</taxon>
        <taxon>Oxalobacteraceae</taxon>
        <taxon>Telluria group</taxon>
        <taxon>Massilia</taxon>
    </lineage>
</organism>
<dbReference type="Gene3D" id="1.10.10.10">
    <property type="entry name" value="Winged helix-like DNA-binding domain superfamily/Winged helix DNA-binding domain"/>
    <property type="match status" value="1"/>
</dbReference>
<dbReference type="GO" id="GO:0003700">
    <property type="term" value="F:DNA-binding transcription factor activity"/>
    <property type="evidence" value="ECO:0007669"/>
    <property type="project" value="InterPro"/>
</dbReference>
<dbReference type="KEGG" id="mlir:LPB04_14295"/>
<dbReference type="InterPro" id="IPR036388">
    <property type="entry name" value="WH-like_DNA-bd_sf"/>
</dbReference>
<proteinExistence type="predicted"/>
<dbReference type="SUPFAM" id="SSF46785">
    <property type="entry name" value="Winged helix' DNA-binding domain"/>
    <property type="match status" value="1"/>
</dbReference>
<keyword evidence="3" id="KW-1185">Reference proteome</keyword>
<name>A0A7L9TZG8_9BURK</name>
<dbReference type="Proteomes" id="UP000593875">
    <property type="component" value="Chromosome"/>
</dbReference>
<accession>A0A7L9TZG8</accession>
<dbReference type="AlphaFoldDB" id="A0A7L9TZG8"/>
<protein>
    <submittedName>
        <fullName evidence="2">MarR family transcriptional regulator</fullName>
    </submittedName>
</protein>
<dbReference type="EMBL" id="CP062941">
    <property type="protein sequence ID" value="QOL48164.1"/>
    <property type="molecule type" value="Genomic_DNA"/>
</dbReference>